<organism evidence="1 2">
    <name type="scientific">Gordonia namibiensis NBRC 108229</name>
    <dbReference type="NCBI Taxonomy" id="1208314"/>
    <lineage>
        <taxon>Bacteria</taxon>
        <taxon>Bacillati</taxon>
        <taxon>Actinomycetota</taxon>
        <taxon>Actinomycetes</taxon>
        <taxon>Mycobacteriales</taxon>
        <taxon>Gordoniaceae</taxon>
        <taxon>Gordonia</taxon>
    </lineage>
</organism>
<comment type="caution">
    <text evidence="1">The sequence shown here is derived from an EMBL/GenBank/DDBJ whole genome shotgun (WGS) entry which is preliminary data.</text>
</comment>
<dbReference type="Proteomes" id="UP000035058">
    <property type="component" value="Unassembled WGS sequence"/>
</dbReference>
<gene>
    <name evidence="1" type="ORF">GONAM_02_00230</name>
</gene>
<evidence type="ECO:0000313" key="1">
    <source>
        <dbReference type="EMBL" id="GAB98501.1"/>
    </source>
</evidence>
<keyword evidence="2" id="KW-1185">Reference proteome</keyword>
<dbReference type="EMBL" id="BAHE01000002">
    <property type="protein sequence ID" value="GAB98501.1"/>
    <property type="molecule type" value="Genomic_DNA"/>
</dbReference>
<name>K6WXG4_9ACTN</name>
<reference evidence="1 2" key="1">
    <citation type="submission" date="2012-08" db="EMBL/GenBank/DDBJ databases">
        <title>Whole genome shotgun sequence of Gordonia namibiensis NBRC 108229.</title>
        <authorList>
            <person name="Isaki-Nakamura S."/>
            <person name="Hosoyama A."/>
            <person name="Tsuchikane K."/>
            <person name="Katsumata H."/>
            <person name="Baba S."/>
            <person name="Yamazaki S."/>
            <person name="Fujita N."/>
        </authorList>
    </citation>
    <scope>NUCLEOTIDE SEQUENCE [LARGE SCALE GENOMIC DNA]</scope>
    <source>
        <strain evidence="1 2">NBRC 108229</strain>
    </source>
</reference>
<protein>
    <submittedName>
        <fullName evidence="1">Uncharacterized protein</fullName>
    </submittedName>
</protein>
<accession>K6WXG4</accession>
<proteinExistence type="predicted"/>
<sequence length="356" mass="39261">MLARIALASDALSVGGLPPAVANQLHEGLLREIQSHGRLIFLSAPERNALVRAVKSEAELPHTARARWIETLVFLHKQQRISVGGSEDDDTLALASVRTLNDLRRVCAGHVEVAIVSDAASLPLGLPEDTGLLTDHQAAIEVATPAAVTTSHTLAKHRRRAERGFSETGSSRDSFWDDVLKPMADGARSATVLDGYLFRSLWDMEDNKPWTRNWRTEQVVWLLRNLDSVMAPGAEVRLISSRGQSGGRDVPTTADIIYGEWEPPTSGSLGRVSISVWEGVGSKLRFPHDRHIRFNYGVALQFASGLDRLRETRITDPDGMSWQYRWDSDAVGALRASERRALALPGIRTEVVVERD</sequence>
<dbReference type="AlphaFoldDB" id="K6WXG4"/>
<evidence type="ECO:0000313" key="2">
    <source>
        <dbReference type="Proteomes" id="UP000035058"/>
    </source>
</evidence>